<dbReference type="Gene3D" id="1.10.10.10">
    <property type="entry name" value="Winged helix-like DNA-binding domain superfamily/Winged helix DNA-binding domain"/>
    <property type="match status" value="1"/>
</dbReference>
<feature type="domain" description="HTH marR-type" evidence="1">
    <location>
        <begin position="12"/>
        <end position="148"/>
    </location>
</feature>
<protein>
    <submittedName>
        <fullName evidence="2">MarR family transcriptional regulator</fullName>
    </submittedName>
</protein>
<dbReference type="SUPFAM" id="SSF46785">
    <property type="entry name" value="Winged helix' DNA-binding domain"/>
    <property type="match status" value="1"/>
</dbReference>
<evidence type="ECO:0000259" key="1">
    <source>
        <dbReference type="PROSITE" id="PS50995"/>
    </source>
</evidence>
<proteinExistence type="predicted"/>
<dbReference type="PRINTS" id="PR00598">
    <property type="entry name" value="HTHMARR"/>
</dbReference>
<dbReference type="EMBL" id="JBHTCH010000004">
    <property type="protein sequence ID" value="MFC7359416.1"/>
    <property type="molecule type" value="Genomic_DNA"/>
</dbReference>
<organism evidence="2 3">
    <name type="scientific">Nocardioides astragali</name>
    <dbReference type="NCBI Taxonomy" id="1776736"/>
    <lineage>
        <taxon>Bacteria</taxon>
        <taxon>Bacillati</taxon>
        <taxon>Actinomycetota</taxon>
        <taxon>Actinomycetes</taxon>
        <taxon>Propionibacteriales</taxon>
        <taxon>Nocardioidaceae</taxon>
        <taxon>Nocardioides</taxon>
    </lineage>
</organism>
<comment type="caution">
    <text evidence="2">The sequence shown here is derived from an EMBL/GenBank/DDBJ whole genome shotgun (WGS) entry which is preliminary data.</text>
</comment>
<dbReference type="SMART" id="SM00347">
    <property type="entry name" value="HTH_MARR"/>
    <property type="match status" value="1"/>
</dbReference>
<dbReference type="Pfam" id="PF01047">
    <property type="entry name" value="MarR"/>
    <property type="match status" value="1"/>
</dbReference>
<keyword evidence="3" id="KW-1185">Reference proteome</keyword>
<dbReference type="InterPro" id="IPR036388">
    <property type="entry name" value="WH-like_DNA-bd_sf"/>
</dbReference>
<dbReference type="Proteomes" id="UP001596524">
    <property type="component" value="Unassembled WGS sequence"/>
</dbReference>
<dbReference type="InterPro" id="IPR036390">
    <property type="entry name" value="WH_DNA-bd_sf"/>
</dbReference>
<dbReference type="InterPro" id="IPR000835">
    <property type="entry name" value="HTH_MarR-typ"/>
</dbReference>
<reference evidence="3" key="1">
    <citation type="journal article" date="2019" name="Int. J. Syst. Evol. Microbiol.">
        <title>The Global Catalogue of Microorganisms (GCM) 10K type strain sequencing project: providing services to taxonomists for standard genome sequencing and annotation.</title>
        <authorList>
            <consortium name="The Broad Institute Genomics Platform"/>
            <consortium name="The Broad Institute Genome Sequencing Center for Infectious Disease"/>
            <person name="Wu L."/>
            <person name="Ma J."/>
        </authorList>
    </citation>
    <scope>NUCLEOTIDE SEQUENCE [LARGE SCALE GENOMIC DNA]</scope>
    <source>
        <strain evidence="3">FCH27</strain>
    </source>
</reference>
<dbReference type="PROSITE" id="PS50995">
    <property type="entry name" value="HTH_MARR_2"/>
    <property type="match status" value="1"/>
</dbReference>
<dbReference type="PANTHER" id="PTHR39515:SF2">
    <property type="entry name" value="HTH-TYPE TRANSCRIPTIONAL REGULATOR RV0880"/>
    <property type="match status" value="1"/>
</dbReference>
<evidence type="ECO:0000313" key="2">
    <source>
        <dbReference type="EMBL" id="MFC7359416.1"/>
    </source>
</evidence>
<accession>A0ABW2MWQ9</accession>
<evidence type="ECO:0000313" key="3">
    <source>
        <dbReference type="Proteomes" id="UP001596524"/>
    </source>
</evidence>
<name>A0ABW2MWQ9_9ACTN</name>
<sequence length="163" mass="18069">MDRAPAPGADAAIALERAVPMLVRWFTRSDVKRAMLADAEPALSWTDAWLLGRITDTGPVRLSELADWQEVDRSTMTTQVRRLEDLGMVERDGDPRDGRAVLVSATRAGAARHRRTKLTARSLYEKLLDDWSDDDLRAAAQVARRLTQTLEPPRVSPAPAKGP</sequence>
<dbReference type="InterPro" id="IPR052526">
    <property type="entry name" value="HTH-type_Bedaq_tolerance"/>
</dbReference>
<gene>
    <name evidence="2" type="ORF">ACFQO6_03965</name>
</gene>
<dbReference type="PANTHER" id="PTHR39515">
    <property type="entry name" value="CONSERVED PROTEIN"/>
    <property type="match status" value="1"/>
</dbReference>
<dbReference type="RefSeq" id="WP_255889510.1">
    <property type="nucleotide sequence ID" value="NZ_JAFMZM010000002.1"/>
</dbReference>